<gene>
    <name evidence="1" type="ORF">FOTG_19245</name>
</gene>
<reference evidence="1" key="1">
    <citation type="submission" date="2011-11" db="EMBL/GenBank/DDBJ databases">
        <title>The Genome Sequence of Fusarium oxysporum Cotton.</title>
        <authorList>
            <consortium name="The Broad Institute Genome Sequencing Platform"/>
            <person name="Ma L.-J."/>
            <person name="Gale L.R."/>
            <person name="Schwartz D.C."/>
            <person name="Zhou S."/>
            <person name="Corby-Kistler H."/>
            <person name="Young S.K."/>
            <person name="Zeng Q."/>
            <person name="Gargeya S."/>
            <person name="Fitzgerald M."/>
            <person name="Haas B."/>
            <person name="Abouelleil A."/>
            <person name="Alvarado L."/>
            <person name="Arachchi H.M."/>
            <person name="Berlin A."/>
            <person name="Brown A."/>
            <person name="Chapman S.B."/>
            <person name="Chen Z."/>
            <person name="Dunbar C."/>
            <person name="Freedman E."/>
            <person name="Gearin G."/>
            <person name="Goldberg J."/>
            <person name="Griggs A."/>
            <person name="Gujja S."/>
            <person name="Heiman D."/>
            <person name="Howarth C."/>
            <person name="Larson L."/>
            <person name="Lui A."/>
            <person name="MacDonald P.J.P."/>
            <person name="Montmayeur A."/>
            <person name="Murphy C."/>
            <person name="Neiman D."/>
            <person name="Pearson M."/>
            <person name="Priest M."/>
            <person name="Roberts A."/>
            <person name="Saif S."/>
            <person name="Shea T."/>
            <person name="Shenoy N."/>
            <person name="Sisk P."/>
            <person name="Stolte C."/>
            <person name="Sykes S."/>
            <person name="Wortman J."/>
            <person name="Nusbaum C."/>
            <person name="Birren B."/>
        </authorList>
    </citation>
    <scope>NUCLEOTIDE SEQUENCE [LARGE SCALE GENOMIC DNA]</scope>
    <source>
        <strain evidence="1">25433</strain>
    </source>
</reference>
<dbReference type="AlphaFoldDB" id="X0KF77"/>
<sequence length="46" mass="5438">MGNFLDSRLRRDSSNLLPTRLICVSLRSLQHFFMEVVFVYLPRPRG</sequence>
<protein>
    <submittedName>
        <fullName evidence="1">Uncharacterized protein</fullName>
    </submittedName>
</protein>
<dbReference type="EMBL" id="KK035793">
    <property type="protein sequence ID" value="EXM12254.1"/>
    <property type="molecule type" value="Genomic_DNA"/>
</dbReference>
<organism evidence="1">
    <name type="scientific">Fusarium oxysporum f. sp. vasinfectum 25433</name>
    <dbReference type="NCBI Taxonomy" id="1089449"/>
    <lineage>
        <taxon>Eukaryota</taxon>
        <taxon>Fungi</taxon>
        <taxon>Dikarya</taxon>
        <taxon>Ascomycota</taxon>
        <taxon>Pezizomycotina</taxon>
        <taxon>Sordariomycetes</taxon>
        <taxon>Hypocreomycetidae</taxon>
        <taxon>Hypocreales</taxon>
        <taxon>Nectriaceae</taxon>
        <taxon>Fusarium</taxon>
        <taxon>Fusarium oxysporum species complex</taxon>
    </lineage>
</organism>
<dbReference type="Proteomes" id="UP000030701">
    <property type="component" value="Unassembled WGS sequence"/>
</dbReference>
<evidence type="ECO:0000313" key="1">
    <source>
        <dbReference type="EMBL" id="EXM12254.1"/>
    </source>
</evidence>
<dbReference type="HOGENOM" id="CLU_3191376_0_0_1"/>
<accession>X0KF77</accession>
<proteinExistence type="predicted"/>
<name>X0KF77_FUSOX</name>
<reference evidence="1" key="2">
    <citation type="submission" date="2014-03" db="EMBL/GenBank/DDBJ databases">
        <title>The Genome Annotation of Fusarium oxysporum Cotton.</title>
        <authorList>
            <consortium name="The Broad Institute Genomics Platform"/>
            <person name="Ma L.-J."/>
            <person name="Corby-Kistler H."/>
            <person name="Broz K."/>
            <person name="Gale L.R."/>
            <person name="Jonkers W."/>
            <person name="O'Donnell K."/>
            <person name="Ploetz R."/>
            <person name="Steinberg C."/>
            <person name="Schwartz D.C."/>
            <person name="VanEtten H."/>
            <person name="Zhou S."/>
            <person name="Young S.K."/>
            <person name="Zeng Q."/>
            <person name="Gargeya S."/>
            <person name="Fitzgerald M."/>
            <person name="Abouelleil A."/>
            <person name="Alvarado L."/>
            <person name="Chapman S.B."/>
            <person name="Gainer-Dewar J."/>
            <person name="Goldberg J."/>
            <person name="Griggs A."/>
            <person name="Gujja S."/>
            <person name="Hansen M."/>
            <person name="Howarth C."/>
            <person name="Imamovic A."/>
            <person name="Ireland A."/>
            <person name="Larimer J."/>
            <person name="McCowan C."/>
            <person name="Murphy C."/>
            <person name="Pearson M."/>
            <person name="Poon T.W."/>
            <person name="Priest M."/>
            <person name="Roberts A."/>
            <person name="Saif S."/>
            <person name="Shea T."/>
            <person name="Sykes S."/>
            <person name="Wortman J."/>
            <person name="Nusbaum C."/>
            <person name="Birren B."/>
        </authorList>
    </citation>
    <scope>NUCLEOTIDE SEQUENCE</scope>
    <source>
        <strain evidence="1">25433</strain>
    </source>
</reference>